<protein>
    <submittedName>
        <fullName evidence="1">Uncharacterized protein</fullName>
    </submittedName>
</protein>
<proteinExistence type="predicted"/>
<sequence length="55" mass="6163">ITTMSAYHTMVTLEQDRAIKISEDKMASRDKCRTPRLGCSRCAALPLVTQLLIKP</sequence>
<reference evidence="1 2" key="1">
    <citation type="submission" date="2021-06" db="EMBL/GenBank/DDBJ databases">
        <authorList>
            <person name="Palmer J.M."/>
        </authorList>
    </citation>
    <scope>NUCLEOTIDE SEQUENCE [LARGE SCALE GENOMIC DNA]</scope>
    <source>
        <strain evidence="1 2">GA_2019</strain>
        <tissue evidence="1">Muscle</tissue>
    </source>
</reference>
<evidence type="ECO:0000313" key="2">
    <source>
        <dbReference type="Proteomes" id="UP001476798"/>
    </source>
</evidence>
<keyword evidence="2" id="KW-1185">Reference proteome</keyword>
<evidence type="ECO:0000313" key="1">
    <source>
        <dbReference type="EMBL" id="MEQ2157980.1"/>
    </source>
</evidence>
<dbReference type="Proteomes" id="UP001476798">
    <property type="component" value="Unassembled WGS sequence"/>
</dbReference>
<organism evidence="1 2">
    <name type="scientific">Goodea atripinnis</name>
    <dbReference type="NCBI Taxonomy" id="208336"/>
    <lineage>
        <taxon>Eukaryota</taxon>
        <taxon>Metazoa</taxon>
        <taxon>Chordata</taxon>
        <taxon>Craniata</taxon>
        <taxon>Vertebrata</taxon>
        <taxon>Euteleostomi</taxon>
        <taxon>Actinopterygii</taxon>
        <taxon>Neopterygii</taxon>
        <taxon>Teleostei</taxon>
        <taxon>Neoteleostei</taxon>
        <taxon>Acanthomorphata</taxon>
        <taxon>Ovalentaria</taxon>
        <taxon>Atherinomorphae</taxon>
        <taxon>Cyprinodontiformes</taxon>
        <taxon>Goodeidae</taxon>
        <taxon>Goodea</taxon>
    </lineage>
</organism>
<comment type="caution">
    <text evidence="1">The sequence shown here is derived from an EMBL/GenBank/DDBJ whole genome shotgun (WGS) entry which is preliminary data.</text>
</comment>
<dbReference type="EMBL" id="JAHRIO010000375">
    <property type="protein sequence ID" value="MEQ2157980.1"/>
    <property type="molecule type" value="Genomic_DNA"/>
</dbReference>
<gene>
    <name evidence="1" type="ORF">GOODEAATRI_007433</name>
</gene>
<feature type="non-terminal residue" evidence="1">
    <location>
        <position position="1"/>
    </location>
</feature>
<name>A0ABV0MFU7_9TELE</name>
<accession>A0ABV0MFU7</accession>